<keyword evidence="3" id="KW-0812">Transmembrane</keyword>
<proteinExistence type="inferred from homology"/>
<dbReference type="EMBL" id="LR862152">
    <property type="protein sequence ID" value="CAD1834780.1"/>
    <property type="molecule type" value="Genomic_DNA"/>
</dbReference>
<dbReference type="InterPro" id="IPR009424">
    <property type="entry name" value="AGP16/20/22/41"/>
</dbReference>
<keyword evidence="3" id="KW-0472">Membrane</keyword>
<protein>
    <recommendedName>
        <fullName evidence="6">Stigma-specific STIG1-like protein 1</fullName>
    </recommendedName>
</protein>
<dbReference type="PANTHER" id="PTHR33227:SF57">
    <property type="entry name" value="(WILD MALAYSIAN BANANA) HYPOTHETICAL PROTEIN"/>
    <property type="match status" value="1"/>
</dbReference>
<dbReference type="Pfam" id="PF06376">
    <property type="entry name" value="AGP"/>
    <property type="match status" value="1"/>
</dbReference>
<organism evidence="5">
    <name type="scientific">Ananas comosus var. bracteatus</name>
    <name type="common">red pineapple</name>
    <dbReference type="NCBI Taxonomy" id="296719"/>
    <lineage>
        <taxon>Eukaryota</taxon>
        <taxon>Viridiplantae</taxon>
        <taxon>Streptophyta</taxon>
        <taxon>Embryophyta</taxon>
        <taxon>Tracheophyta</taxon>
        <taxon>Spermatophyta</taxon>
        <taxon>Magnoliopsida</taxon>
        <taxon>Liliopsida</taxon>
        <taxon>Poales</taxon>
        <taxon>Bromeliaceae</taxon>
        <taxon>Bromelioideae</taxon>
        <taxon>Ananas</taxon>
    </lineage>
</organism>
<keyword evidence="2 4" id="KW-0732">Signal</keyword>
<feature type="transmembrane region" description="Helical" evidence="3">
    <location>
        <begin position="200"/>
        <end position="220"/>
    </location>
</feature>
<feature type="signal peptide" evidence="4">
    <location>
        <begin position="1"/>
        <end position="19"/>
    </location>
</feature>
<evidence type="ECO:0000313" key="5">
    <source>
        <dbReference type="EMBL" id="CAD1834780.1"/>
    </source>
</evidence>
<sequence length="221" mass="24112">MKLILILALLFIVLATALCNDDNNKFKDEPHQTNRSPLITNDLTRNQNSSLKSMNLRGPLSCNVFPRVCRGPTSPGPDCCSGRCVNVDTNLLNCGQCGRRCRYGETCCGGRCLNVMSDPLNCGCCKNKCKQGAHANLGCVAMLRFALVILERYWNMSSMRAYALFIIAVAFMSGLTQLVHGHAEAAAAAVVPKHRIDGNAIDQGIAYVLMLVALLVTYFVH</sequence>
<dbReference type="AlphaFoldDB" id="A0A6V7PV96"/>
<dbReference type="Pfam" id="PF04885">
    <property type="entry name" value="Stig1"/>
    <property type="match status" value="1"/>
</dbReference>
<gene>
    <name evidence="5" type="ORF">CB5_LOCUS17991</name>
</gene>
<comment type="similarity">
    <text evidence="1">Belongs to the STIG1 family.</text>
</comment>
<accession>A0A6V7PV96</accession>
<dbReference type="PANTHER" id="PTHR33227">
    <property type="entry name" value="STIGMA-SPECIFIC STIG1-LIKE PROTEIN 3"/>
    <property type="match status" value="1"/>
</dbReference>
<evidence type="ECO:0000256" key="4">
    <source>
        <dbReference type="SAM" id="SignalP"/>
    </source>
</evidence>
<evidence type="ECO:0008006" key="6">
    <source>
        <dbReference type="Google" id="ProtNLM"/>
    </source>
</evidence>
<evidence type="ECO:0000256" key="1">
    <source>
        <dbReference type="ARBA" id="ARBA00006010"/>
    </source>
</evidence>
<evidence type="ECO:0000256" key="3">
    <source>
        <dbReference type="SAM" id="Phobius"/>
    </source>
</evidence>
<evidence type="ECO:0000256" key="2">
    <source>
        <dbReference type="ARBA" id="ARBA00022729"/>
    </source>
</evidence>
<name>A0A6V7PV96_ANACO</name>
<keyword evidence="3" id="KW-1133">Transmembrane helix</keyword>
<feature type="chain" id="PRO_5027675802" description="Stigma-specific STIG1-like protein 1" evidence="4">
    <location>
        <begin position="20"/>
        <end position="221"/>
    </location>
</feature>
<feature type="transmembrane region" description="Helical" evidence="3">
    <location>
        <begin position="162"/>
        <end position="180"/>
    </location>
</feature>
<dbReference type="InterPro" id="IPR006969">
    <property type="entry name" value="Stig-like"/>
</dbReference>
<reference evidence="5" key="1">
    <citation type="submission" date="2020-07" db="EMBL/GenBank/DDBJ databases">
        <authorList>
            <person name="Lin J."/>
        </authorList>
    </citation>
    <scope>NUCLEOTIDE SEQUENCE</scope>
</reference>